<name>A0A316E881_9BACT</name>
<evidence type="ECO:0000259" key="1">
    <source>
        <dbReference type="Pfam" id="PF08885"/>
    </source>
</evidence>
<evidence type="ECO:0000313" key="3">
    <source>
        <dbReference type="Proteomes" id="UP000245489"/>
    </source>
</evidence>
<accession>A0A316E881</accession>
<protein>
    <submittedName>
        <fullName evidence="2">GSCFA family protein</fullName>
    </submittedName>
</protein>
<proteinExistence type="predicted"/>
<dbReference type="InterPro" id="IPR036514">
    <property type="entry name" value="SGNH_hydro_sf"/>
</dbReference>
<dbReference type="Gene3D" id="3.40.50.1110">
    <property type="entry name" value="SGNH hydrolase"/>
    <property type="match status" value="1"/>
</dbReference>
<dbReference type="InterPro" id="IPR014982">
    <property type="entry name" value="GSCFA"/>
</dbReference>
<dbReference type="AlphaFoldDB" id="A0A316E881"/>
<dbReference type="OrthoDB" id="9807687at2"/>
<organism evidence="2 3">
    <name type="scientific">Arcicella aurantiaca</name>
    <dbReference type="NCBI Taxonomy" id="591202"/>
    <lineage>
        <taxon>Bacteria</taxon>
        <taxon>Pseudomonadati</taxon>
        <taxon>Bacteroidota</taxon>
        <taxon>Cytophagia</taxon>
        <taxon>Cytophagales</taxon>
        <taxon>Flectobacillaceae</taxon>
        <taxon>Arcicella</taxon>
    </lineage>
</organism>
<dbReference type="EMBL" id="QGGO01000013">
    <property type="protein sequence ID" value="PWK26205.1"/>
    <property type="molecule type" value="Genomic_DNA"/>
</dbReference>
<reference evidence="2 3" key="1">
    <citation type="submission" date="2018-05" db="EMBL/GenBank/DDBJ databases">
        <title>Genomic Encyclopedia of Archaeal and Bacterial Type Strains, Phase II (KMG-II): from individual species to whole genera.</title>
        <authorList>
            <person name="Goeker M."/>
        </authorList>
    </citation>
    <scope>NUCLEOTIDE SEQUENCE [LARGE SCALE GENOMIC DNA]</scope>
    <source>
        <strain evidence="2 3">DSM 22214</strain>
    </source>
</reference>
<keyword evidence="3" id="KW-1185">Reference proteome</keyword>
<dbReference type="GO" id="GO:0016788">
    <property type="term" value="F:hydrolase activity, acting on ester bonds"/>
    <property type="evidence" value="ECO:0007669"/>
    <property type="project" value="UniProtKB-ARBA"/>
</dbReference>
<sequence length="325" mass="38237">MQNFRTTFQIPVSKHQISLDSQMLTLGSCFADVVGGQLRENKLDVLVNPFGTLFNPLSIFKILSPSYREADERLFVENQKLWFNYDFHSQFVSNSKENLQEQVNQTIYAINTLLSTTTHLIITFGTAFIYKLLNPQTYISNCHKMPNNLFEKNLLSVKDICKSFAILYKELKEVNPDLKVILTVSPVRHTKDGVPENQLSKSILRAACHYLTTDYEDITYFPSYEIMMDDLRDYRFYKPDLIHPNEVAEQYIFEKFAETYFDENLKSFIGEWQQIRRAINHRPFNEKSESHQKFLKNLLEDLIKMSKRVRVDEEIYDVQTALSRF</sequence>
<feature type="domain" description="GSCFA" evidence="1">
    <location>
        <begin position="23"/>
        <end position="256"/>
    </location>
</feature>
<dbReference type="Proteomes" id="UP000245489">
    <property type="component" value="Unassembled WGS sequence"/>
</dbReference>
<evidence type="ECO:0000313" key="2">
    <source>
        <dbReference type="EMBL" id="PWK26205.1"/>
    </source>
</evidence>
<gene>
    <name evidence="2" type="ORF">LV89_02686</name>
</gene>
<dbReference type="RefSeq" id="WP_109743409.1">
    <property type="nucleotide sequence ID" value="NZ_QGGO01000013.1"/>
</dbReference>
<dbReference type="SUPFAM" id="SSF52266">
    <property type="entry name" value="SGNH hydrolase"/>
    <property type="match status" value="1"/>
</dbReference>
<comment type="caution">
    <text evidence="2">The sequence shown here is derived from an EMBL/GenBank/DDBJ whole genome shotgun (WGS) entry which is preliminary data.</text>
</comment>
<dbReference type="Pfam" id="PF08885">
    <property type="entry name" value="GSCFA"/>
    <property type="match status" value="1"/>
</dbReference>